<evidence type="ECO:0000313" key="3">
    <source>
        <dbReference type="Proteomes" id="UP000788419"/>
    </source>
</evidence>
<name>A0ABQ6ZBG6_9GAMM</name>
<dbReference type="NCBIfam" id="TIGR02451">
    <property type="entry name" value="anti_sig_ChrR"/>
    <property type="match status" value="1"/>
</dbReference>
<gene>
    <name evidence="2" type="ORF">CSC65_00765</name>
</gene>
<evidence type="ECO:0000313" key="2">
    <source>
        <dbReference type="EMBL" id="KAF1697437.1"/>
    </source>
</evidence>
<organism evidence="2 3">
    <name type="scientific">Pseudoxanthomonas daejeonensis</name>
    <dbReference type="NCBI Taxonomy" id="266062"/>
    <lineage>
        <taxon>Bacteria</taxon>
        <taxon>Pseudomonadati</taxon>
        <taxon>Pseudomonadota</taxon>
        <taxon>Gammaproteobacteria</taxon>
        <taxon>Lysobacterales</taxon>
        <taxon>Lysobacteraceae</taxon>
        <taxon>Pseudoxanthomonas</taxon>
    </lineage>
</organism>
<dbReference type="Proteomes" id="UP000788419">
    <property type="component" value="Unassembled WGS sequence"/>
</dbReference>
<comment type="caution">
    <text evidence="2">The sequence shown here is derived from an EMBL/GenBank/DDBJ whole genome shotgun (WGS) entry which is preliminary data.</text>
</comment>
<dbReference type="EMBL" id="PDWN01000001">
    <property type="protein sequence ID" value="KAF1697437.1"/>
    <property type="molecule type" value="Genomic_DNA"/>
</dbReference>
<protein>
    <submittedName>
        <fullName evidence="2">Transcriptional regulator</fullName>
    </submittedName>
</protein>
<dbReference type="RefSeq" id="WP_162408060.1">
    <property type="nucleotide sequence ID" value="NZ_PDWN01000001.1"/>
</dbReference>
<sequence>MNPNHHPDSPTLLAFSAGALAEAFAAVVIAHLDVCAQCREQLALADRIGGHLLVQQEGAPLPDDAREQLRSRVLAQGKPLPPRRRPARAQVAAGELPRTLQPYFGQRYADLRWRMLGPGIHYVRAAHVDEGHLMLLRTAPGRSVPMHTHGGTELTLILQGAYRDAIGHFAPGDVADLDSEVEHQPVTVPGVPCICVAATDAPLRFSGWMARLLQPLFKL</sequence>
<dbReference type="Gene3D" id="2.60.120.10">
    <property type="entry name" value="Jelly Rolls"/>
    <property type="match status" value="1"/>
</dbReference>
<proteinExistence type="predicted"/>
<feature type="domain" description="ChrR-like cupin" evidence="1">
    <location>
        <begin position="108"/>
        <end position="198"/>
    </location>
</feature>
<evidence type="ECO:0000259" key="1">
    <source>
        <dbReference type="Pfam" id="PF12973"/>
    </source>
</evidence>
<dbReference type="InterPro" id="IPR025979">
    <property type="entry name" value="ChrR-like_cupin_dom"/>
</dbReference>
<dbReference type="InterPro" id="IPR014710">
    <property type="entry name" value="RmlC-like_jellyroll"/>
</dbReference>
<dbReference type="Pfam" id="PF12973">
    <property type="entry name" value="Cupin_7"/>
    <property type="match status" value="1"/>
</dbReference>
<keyword evidence="3" id="KW-1185">Reference proteome</keyword>
<accession>A0ABQ6ZBG6</accession>
<dbReference type="SUPFAM" id="SSF51182">
    <property type="entry name" value="RmlC-like cupins"/>
    <property type="match status" value="1"/>
</dbReference>
<dbReference type="InterPro" id="IPR012807">
    <property type="entry name" value="Anti-sigma_ChrR"/>
</dbReference>
<dbReference type="InterPro" id="IPR041916">
    <property type="entry name" value="Anti_sigma_zinc_sf"/>
</dbReference>
<dbReference type="CDD" id="cd20301">
    <property type="entry name" value="cupin_ChrR"/>
    <property type="match status" value="1"/>
</dbReference>
<dbReference type="InterPro" id="IPR011051">
    <property type="entry name" value="RmlC_Cupin_sf"/>
</dbReference>
<reference evidence="2 3" key="1">
    <citation type="submission" date="2017-10" db="EMBL/GenBank/DDBJ databases">
        <title>Whole genome sequencing of members of genus Pseudoxanthomonas.</title>
        <authorList>
            <person name="Kumar S."/>
            <person name="Bansal K."/>
            <person name="Kaur A."/>
            <person name="Patil P."/>
            <person name="Sharma S."/>
            <person name="Patil P.B."/>
        </authorList>
    </citation>
    <scope>NUCLEOTIDE SEQUENCE [LARGE SCALE GENOMIC DNA]</scope>
    <source>
        <strain evidence="2 3">DSM 17801</strain>
    </source>
</reference>
<dbReference type="Gene3D" id="1.10.10.1320">
    <property type="entry name" value="Anti-sigma factor, zinc-finger domain"/>
    <property type="match status" value="1"/>
</dbReference>